<evidence type="ECO:0000256" key="1">
    <source>
        <dbReference type="SAM" id="SignalP"/>
    </source>
</evidence>
<evidence type="ECO:0000313" key="3">
    <source>
        <dbReference type="Proteomes" id="UP000316621"/>
    </source>
</evidence>
<evidence type="ECO:0008006" key="4">
    <source>
        <dbReference type="Google" id="ProtNLM"/>
    </source>
</evidence>
<protein>
    <recommendedName>
        <fullName evidence="4">Secreted protein</fullName>
    </recommendedName>
</protein>
<proteinExistence type="predicted"/>
<dbReference type="EMBL" id="CM010717">
    <property type="protein sequence ID" value="RZC54832.1"/>
    <property type="molecule type" value="Genomic_DNA"/>
</dbReference>
<name>A0A4Y7J453_PAPSO</name>
<feature type="signal peptide" evidence="1">
    <location>
        <begin position="1"/>
        <end position="29"/>
    </location>
</feature>
<keyword evidence="3" id="KW-1185">Reference proteome</keyword>
<sequence>MHGLFRFTWEFRQVLVLKFFGCFRATAQCSKKIKQCSGVLWRTQSLAGKPAGMFYLLGLKVVVRKELCKSPYALSLLQHITNYPLHNTHVSLLLEM</sequence>
<reference evidence="2 3" key="1">
    <citation type="journal article" date="2018" name="Science">
        <title>The opium poppy genome and morphinan production.</title>
        <authorList>
            <person name="Guo L."/>
            <person name="Winzer T."/>
            <person name="Yang X."/>
            <person name="Li Y."/>
            <person name="Ning Z."/>
            <person name="He Z."/>
            <person name="Teodor R."/>
            <person name="Lu Y."/>
            <person name="Bowser T.A."/>
            <person name="Graham I.A."/>
            <person name="Ye K."/>
        </authorList>
    </citation>
    <scope>NUCLEOTIDE SEQUENCE [LARGE SCALE GENOMIC DNA]</scope>
    <source>
        <strain evidence="3">cv. HN1</strain>
        <tissue evidence="2">Leaves</tissue>
    </source>
</reference>
<gene>
    <name evidence="2" type="ORF">C5167_013681</name>
</gene>
<feature type="chain" id="PRO_5021209521" description="Secreted protein" evidence="1">
    <location>
        <begin position="30"/>
        <end position="96"/>
    </location>
</feature>
<evidence type="ECO:0000313" key="2">
    <source>
        <dbReference type="EMBL" id="RZC54832.1"/>
    </source>
</evidence>
<organism evidence="2 3">
    <name type="scientific">Papaver somniferum</name>
    <name type="common">Opium poppy</name>
    <dbReference type="NCBI Taxonomy" id="3469"/>
    <lineage>
        <taxon>Eukaryota</taxon>
        <taxon>Viridiplantae</taxon>
        <taxon>Streptophyta</taxon>
        <taxon>Embryophyta</taxon>
        <taxon>Tracheophyta</taxon>
        <taxon>Spermatophyta</taxon>
        <taxon>Magnoliopsida</taxon>
        <taxon>Ranunculales</taxon>
        <taxon>Papaveraceae</taxon>
        <taxon>Papaveroideae</taxon>
        <taxon>Papaver</taxon>
    </lineage>
</organism>
<dbReference type="Gramene" id="RZC54832">
    <property type="protein sequence ID" value="RZC54832"/>
    <property type="gene ID" value="C5167_013681"/>
</dbReference>
<dbReference type="Proteomes" id="UP000316621">
    <property type="component" value="Chromosome 3"/>
</dbReference>
<dbReference type="AlphaFoldDB" id="A0A4Y7J453"/>
<accession>A0A4Y7J453</accession>
<keyword evidence="1" id="KW-0732">Signal</keyword>